<dbReference type="CDD" id="cd03221">
    <property type="entry name" value="ABCF_EF-3"/>
    <property type="match status" value="2"/>
</dbReference>
<dbReference type="OrthoDB" id="9808609at2"/>
<dbReference type="InterPro" id="IPR003439">
    <property type="entry name" value="ABC_transporter-like_ATP-bd"/>
</dbReference>
<dbReference type="GO" id="GO:0016887">
    <property type="term" value="F:ATP hydrolysis activity"/>
    <property type="evidence" value="ECO:0007669"/>
    <property type="project" value="InterPro"/>
</dbReference>
<evidence type="ECO:0000313" key="9">
    <source>
        <dbReference type="Proteomes" id="UP000252558"/>
    </source>
</evidence>
<reference evidence="8 9" key="1">
    <citation type="submission" date="2018-07" db="EMBL/GenBank/DDBJ databases">
        <title>Corallincola holothuriorum sp. nov., a new facultative anaerobe isolated from sea cucumber Apostichopus japonicus.</title>
        <authorList>
            <person name="Xia H."/>
        </authorList>
    </citation>
    <scope>NUCLEOTIDE SEQUENCE [LARGE SCALE GENOMIC DNA]</scope>
    <source>
        <strain evidence="8 9">C4</strain>
    </source>
</reference>
<keyword evidence="9" id="KW-1185">Reference proteome</keyword>
<evidence type="ECO:0000256" key="1">
    <source>
        <dbReference type="ARBA" id="ARBA00022737"/>
    </source>
</evidence>
<dbReference type="InterPro" id="IPR017871">
    <property type="entry name" value="ABC_transporter-like_CS"/>
</dbReference>
<dbReference type="PROSITE" id="PS00211">
    <property type="entry name" value="ABC_TRANSPORTER_1"/>
    <property type="match status" value="2"/>
</dbReference>
<sequence>MIQLNQVELRQGAKLLLENASFTLFPGHKVGLVGANGCGKSSLLQLLRGEISVDAGDIQVPAQWRIVSVKQETPALQKPAIEYVLDGHVEYRRLCDALAAAEAHAEDGHALAELHSAFETINGYQLPAEAARLMSGLGFEEAQLQKPVSDFSGGWRMRLNLAQALLMPSDALLLDEPTNHLDLDAVIWFERWLQRYPGSVILISHDRDFLDATIGGILSIAHGEITQYTGNYSSFERQRAEQQLQKQIAFDRQQQKRAELQGFINRFKAKASKAKQAQSRIKVLEKMEDLLPAHQASPFSFQFPPPPHMPNPLMSLDQTDIGYNNTPLLTNVNLMLLPGSRLGLLGHNGAGKSTLIKLMAGKLAPLSGGIVVNQGVRLGYFAQHQLEALDSHASPLLHLQRLAPKEREQVLRDFLGRFGFIGDQALAPVAPFSGGEKARLALAILVWQAPNLLLLDEPTNHLDLEMRHALTMALQAFEGAVVIVSHDRHLLKSCCDEFVLVDSQQVTDFSGDLDEYQQWLLSSTKVASDLDGTEGSSETAPVKIDRKAQKRLEAEFRQQTKATRKRIENLEKLMEKSTDSLATIEQRLAEPSLYEAENKAELNQLLLQQAEHKQTLEQSEAEWLELQEQLEEETEQFREQLDGTGSR</sequence>
<protein>
    <recommendedName>
        <fullName evidence="5">Probable ATP-binding protein YheS</fullName>
    </recommendedName>
</protein>
<dbReference type="GO" id="GO:0005524">
    <property type="term" value="F:ATP binding"/>
    <property type="evidence" value="ECO:0007669"/>
    <property type="project" value="UniProtKB-KW"/>
</dbReference>
<dbReference type="InterPro" id="IPR050611">
    <property type="entry name" value="ABCF"/>
</dbReference>
<evidence type="ECO:0000256" key="3">
    <source>
        <dbReference type="ARBA" id="ARBA00022840"/>
    </source>
</evidence>
<dbReference type="RefSeq" id="WP_114339853.1">
    <property type="nucleotide sequence ID" value="NZ_QPID01000014.1"/>
</dbReference>
<keyword evidence="6" id="KW-0175">Coiled coil</keyword>
<evidence type="ECO:0000256" key="5">
    <source>
        <dbReference type="ARBA" id="ARBA00069073"/>
    </source>
</evidence>
<gene>
    <name evidence="8" type="ORF">DU002_18045</name>
</gene>
<dbReference type="SUPFAM" id="SSF52540">
    <property type="entry name" value="P-loop containing nucleoside triphosphate hydrolases"/>
    <property type="match status" value="2"/>
</dbReference>
<comment type="caution">
    <text evidence="8">The sequence shown here is derived from an EMBL/GenBank/DDBJ whole genome shotgun (WGS) entry which is preliminary data.</text>
</comment>
<dbReference type="SMART" id="SM00382">
    <property type="entry name" value="AAA"/>
    <property type="match status" value="2"/>
</dbReference>
<keyword evidence="1" id="KW-0677">Repeat</keyword>
<dbReference type="InterPro" id="IPR027417">
    <property type="entry name" value="P-loop_NTPase"/>
</dbReference>
<dbReference type="InterPro" id="IPR032781">
    <property type="entry name" value="ABC_tran_Xtn"/>
</dbReference>
<proteinExistence type="inferred from homology"/>
<evidence type="ECO:0000259" key="7">
    <source>
        <dbReference type="PROSITE" id="PS50893"/>
    </source>
</evidence>
<dbReference type="PANTHER" id="PTHR19211">
    <property type="entry name" value="ATP-BINDING TRANSPORT PROTEIN-RELATED"/>
    <property type="match status" value="1"/>
</dbReference>
<dbReference type="PANTHER" id="PTHR19211:SF14">
    <property type="entry name" value="ATP-BINDING CASSETTE SUB-FAMILY F MEMBER 1"/>
    <property type="match status" value="1"/>
</dbReference>
<name>A0A368N114_9GAMM</name>
<evidence type="ECO:0000256" key="6">
    <source>
        <dbReference type="SAM" id="Coils"/>
    </source>
</evidence>
<evidence type="ECO:0000256" key="2">
    <source>
        <dbReference type="ARBA" id="ARBA00022741"/>
    </source>
</evidence>
<dbReference type="InterPro" id="IPR003593">
    <property type="entry name" value="AAA+_ATPase"/>
</dbReference>
<dbReference type="Pfam" id="PF00005">
    <property type="entry name" value="ABC_tran"/>
    <property type="match status" value="2"/>
</dbReference>
<feature type="domain" description="ABC transporter" evidence="7">
    <location>
        <begin position="313"/>
        <end position="529"/>
    </location>
</feature>
<evidence type="ECO:0000256" key="4">
    <source>
        <dbReference type="ARBA" id="ARBA00061571"/>
    </source>
</evidence>
<dbReference type="FunFam" id="3.40.50.300:FF:002053">
    <property type="entry name" value="ABC transporter ATP-binding protein"/>
    <property type="match status" value="1"/>
</dbReference>
<dbReference type="AlphaFoldDB" id="A0A368N114"/>
<evidence type="ECO:0000313" key="8">
    <source>
        <dbReference type="EMBL" id="RCU43783.1"/>
    </source>
</evidence>
<comment type="similarity">
    <text evidence="4">Belongs to the ABC transporter superfamily. ABCF family. YheS subfamily.</text>
</comment>
<organism evidence="8 9">
    <name type="scientific">Corallincola holothuriorum</name>
    <dbReference type="NCBI Taxonomy" id="2282215"/>
    <lineage>
        <taxon>Bacteria</taxon>
        <taxon>Pseudomonadati</taxon>
        <taxon>Pseudomonadota</taxon>
        <taxon>Gammaproteobacteria</taxon>
        <taxon>Alteromonadales</taxon>
        <taxon>Psychromonadaceae</taxon>
        <taxon>Corallincola</taxon>
    </lineage>
</organism>
<dbReference type="Pfam" id="PF12848">
    <property type="entry name" value="ABC_tran_Xtn"/>
    <property type="match status" value="1"/>
</dbReference>
<feature type="domain" description="ABC transporter" evidence="7">
    <location>
        <begin position="2"/>
        <end position="247"/>
    </location>
</feature>
<keyword evidence="3 8" id="KW-0067">ATP-binding</keyword>
<dbReference type="PROSITE" id="PS50893">
    <property type="entry name" value="ABC_TRANSPORTER_2"/>
    <property type="match status" value="2"/>
</dbReference>
<dbReference type="Gene3D" id="3.40.50.300">
    <property type="entry name" value="P-loop containing nucleotide triphosphate hydrolases"/>
    <property type="match status" value="2"/>
</dbReference>
<keyword evidence="2" id="KW-0547">Nucleotide-binding</keyword>
<feature type="coiled-coil region" evidence="6">
    <location>
        <begin position="553"/>
        <end position="640"/>
    </location>
</feature>
<dbReference type="Proteomes" id="UP000252558">
    <property type="component" value="Unassembled WGS sequence"/>
</dbReference>
<dbReference type="EMBL" id="QPID01000014">
    <property type="protein sequence ID" value="RCU43783.1"/>
    <property type="molecule type" value="Genomic_DNA"/>
</dbReference>
<dbReference type="FunFam" id="3.40.50.300:FF:000011">
    <property type="entry name" value="Putative ABC transporter ATP-binding component"/>
    <property type="match status" value="1"/>
</dbReference>
<accession>A0A368N114</accession>